<evidence type="ECO:0000256" key="1">
    <source>
        <dbReference type="SAM" id="MobiDB-lite"/>
    </source>
</evidence>
<feature type="region of interest" description="Disordered" evidence="1">
    <location>
        <begin position="1"/>
        <end position="23"/>
    </location>
</feature>
<dbReference type="Proteomes" id="UP000676336">
    <property type="component" value="Unassembled WGS sequence"/>
</dbReference>
<accession>A0A8S3KEM3</accession>
<feature type="compositionally biased region" description="Polar residues" evidence="1">
    <location>
        <begin position="10"/>
        <end position="23"/>
    </location>
</feature>
<dbReference type="EMBL" id="CAJOBI010370614">
    <property type="protein sequence ID" value="CAF5229486.1"/>
    <property type="molecule type" value="Genomic_DNA"/>
</dbReference>
<feature type="non-terminal residue" evidence="2">
    <location>
        <position position="1"/>
    </location>
</feature>
<dbReference type="AlphaFoldDB" id="A0A8S3KEM3"/>
<reference evidence="2" key="1">
    <citation type="submission" date="2021-02" db="EMBL/GenBank/DDBJ databases">
        <authorList>
            <person name="Nowell W R."/>
        </authorList>
    </citation>
    <scope>NUCLEOTIDE SEQUENCE</scope>
</reference>
<proteinExistence type="predicted"/>
<evidence type="ECO:0000313" key="2">
    <source>
        <dbReference type="EMBL" id="CAF5229486.1"/>
    </source>
</evidence>
<evidence type="ECO:0000313" key="3">
    <source>
        <dbReference type="Proteomes" id="UP000676336"/>
    </source>
</evidence>
<sequence>NPTRFDDCTSIDNVNMNSNPQKNSFQVYQQRKNSYSDEESQLTFYSLNNNENSSTSTIQSSTMTEFDVASLTSTINSSLSSETVIVSNRNQQRIY</sequence>
<protein>
    <submittedName>
        <fullName evidence="2">Uncharacterized protein</fullName>
    </submittedName>
</protein>
<organism evidence="2 3">
    <name type="scientific">Rotaria magnacalcarata</name>
    <dbReference type="NCBI Taxonomy" id="392030"/>
    <lineage>
        <taxon>Eukaryota</taxon>
        <taxon>Metazoa</taxon>
        <taxon>Spiralia</taxon>
        <taxon>Gnathifera</taxon>
        <taxon>Rotifera</taxon>
        <taxon>Eurotatoria</taxon>
        <taxon>Bdelloidea</taxon>
        <taxon>Philodinida</taxon>
        <taxon>Philodinidae</taxon>
        <taxon>Rotaria</taxon>
    </lineage>
</organism>
<name>A0A8S3KEM3_9BILA</name>
<gene>
    <name evidence="2" type="ORF">SMN809_LOCUS86406</name>
</gene>
<comment type="caution">
    <text evidence="2">The sequence shown here is derived from an EMBL/GenBank/DDBJ whole genome shotgun (WGS) entry which is preliminary data.</text>
</comment>